<organism evidence="1 2">
    <name type="scientific">Lecanicillium saksenae</name>
    <dbReference type="NCBI Taxonomy" id="468837"/>
    <lineage>
        <taxon>Eukaryota</taxon>
        <taxon>Fungi</taxon>
        <taxon>Dikarya</taxon>
        <taxon>Ascomycota</taxon>
        <taxon>Pezizomycotina</taxon>
        <taxon>Sordariomycetes</taxon>
        <taxon>Hypocreomycetidae</taxon>
        <taxon>Hypocreales</taxon>
        <taxon>Cordycipitaceae</taxon>
        <taxon>Lecanicillium</taxon>
    </lineage>
</organism>
<evidence type="ECO:0000313" key="2">
    <source>
        <dbReference type="Proteomes" id="UP001148737"/>
    </source>
</evidence>
<reference evidence="1" key="1">
    <citation type="submission" date="2022-07" db="EMBL/GenBank/DDBJ databases">
        <title>Genome Sequence of Lecanicillium saksenae.</title>
        <authorList>
            <person name="Buettner E."/>
        </authorList>
    </citation>
    <scope>NUCLEOTIDE SEQUENCE</scope>
    <source>
        <strain evidence="1">VT-O1</strain>
    </source>
</reference>
<sequence>MAPMTYTAQDLLRMKAVPARKEIYDDICQKLQKDLSLGDILRFPVNRSLPLIPEEPEKDTPAPVNNPDAVQQLDGTNSEWRYRGRTENECSESQPISAPTGLVAQKDEGFQRFYKAVVSPTHVRVTAGGRIVPNTRASSSPTGKWTKEKSASAGLFAARPLERDPADIMTPNGAQYHFGAFPSLYPGYSPAMHGSTYPMFPWQIYNTFCLPAAMPQATFAKPTEKDNSRNQQDGVDDRQELSDSYSHQTSARADGVRPFYSNGQWMLPHNPSLFAYGMPAFPGFPHPSMVGPLGVPTTLQTAAAVPNLTPSVVSAPPKSEKPVPEISKPAPAAAASPTTQTTASLPNPPISSIRPSEITKKQIDVLKGSLKYLEDQLLYNKHQIDEKWMEYQAQMVRQQVEQFEKNLENQKSFEETYYPKSKENSSASSVSITGPTASADESSAPQPSASLRDGAGSSGQKPRRERDREYAQTHQGINSTKSVSLFAPKRLGSAADPTKKGSKLPVHAALAPPFQPQYENNSRSSLFSARKPAVPYLVGMVPTGLNPDKAKEAGYQYARDLTDDELRARHMYWGKAPHHLQRGLPKFDGKDFYPPSPTRDRASESNDSSIEVQSESDGRRSANGSVYDPFQSLGRPRQRVPRGALGQTTQSEALARNSSCGSSVVERGTSCTGKLGRHYEDVRKNLEPVATTGTASPKVNSDSEEGDDGRSIVFKGRKPPTGTKSRNELWQSMLNKGKSSGHVAPSTISAATAQGVLPQYRGHATAYLTPTIANTSTPSRSAISNCKHVDSVDSAPLKSPENVQAENLPPTVANDSEAIREDSLHKFNPQGILSQ</sequence>
<comment type="caution">
    <text evidence="1">The sequence shown here is derived from an EMBL/GenBank/DDBJ whole genome shotgun (WGS) entry which is preliminary data.</text>
</comment>
<dbReference type="Proteomes" id="UP001148737">
    <property type="component" value="Unassembled WGS sequence"/>
</dbReference>
<evidence type="ECO:0000313" key="1">
    <source>
        <dbReference type="EMBL" id="KAJ3484157.1"/>
    </source>
</evidence>
<name>A0ACC1QQW3_9HYPO</name>
<dbReference type="EMBL" id="JANAKD010001048">
    <property type="protein sequence ID" value="KAJ3484157.1"/>
    <property type="molecule type" value="Genomic_DNA"/>
</dbReference>
<keyword evidence="2" id="KW-1185">Reference proteome</keyword>
<gene>
    <name evidence="1" type="ORF">NLG97_g7126</name>
</gene>
<protein>
    <submittedName>
        <fullName evidence="1">Uncharacterized protein</fullName>
    </submittedName>
</protein>
<proteinExistence type="predicted"/>
<accession>A0ACC1QQW3</accession>